<evidence type="ECO:0000256" key="15">
    <source>
        <dbReference type="SAM" id="SignalP"/>
    </source>
</evidence>
<feature type="chain" id="PRO_5041725845" description="Protein kinase domain-containing protein" evidence="15">
    <location>
        <begin position="32"/>
        <end position="852"/>
    </location>
</feature>
<evidence type="ECO:0000313" key="17">
    <source>
        <dbReference type="EMBL" id="KAK3026850.1"/>
    </source>
</evidence>
<evidence type="ECO:0000256" key="5">
    <source>
        <dbReference type="ARBA" id="ARBA00022692"/>
    </source>
</evidence>
<evidence type="ECO:0000313" key="18">
    <source>
        <dbReference type="Proteomes" id="UP001188597"/>
    </source>
</evidence>
<dbReference type="GO" id="GO:0005524">
    <property type="term" value="F:ATP binding"/>
    <property type="evidence" value="ECO:0007669"/>
    <property type="project" value="UniProtKB-UniRule"/>
</dbReference>
<evidence type="ECO:0000256" key="6">
    <source>
        <dbReference type="ARBA" id="ARBA00022741"/>
    </source>
</evidence>
<dbReference type="Pfam" id="PF12819">
    <property type="entry name" value="Malectin_like"/>
    <property type="match status" value="1"/>
</dbReference>
<evidence type="ECO:0000256" key="4">
    <source>
        <dbReference type="ARBA" id="ARBA00022679"/>
    </source>
</evidence>
<evidence type="ECO:0000256" key="13">
    <source>
        <dbReference type="SAM" id="MobiDB-lite"/>
    </source>
</evidence>
<keyword evidence="3" id="KW-0597">Phosphoprotein</keyword>
<dbReference type="Gene3D" id="2.60.120.430">
    <property type="entry name" value="Galactose-binding lectin"/>
    <property type="match status" value="1"/>
</dbReference>
<dbReference type="InterPro" id="IPR024788">
    <property type="entry name" value="Malectin-like_Carb-bd_dom"/>
</dbReference>
<feature type="domain" description="Protein kinase" evidence="16">
    <location>
        <begin position="524"/>
        <end position="801"/>
    </location>
</feature>
<dbReference type="InterPro" id="IPR008271">
    <property type="entry name" value="Ser/Thr_kinase_AS"/>
</dbReference>
<proteinExistence type="predicted"/>
<evidence type="ECO:0000256" key="12">
    <source>
        <dbReference type="PROSITE-ProRule" id="PRU10141"/>
    </source>
</evidence>
<dbReference type="GO" id="GO:0016020">
    <property type="term" value="C:membrane"/>
    <property type="evidence" value="ECO:0007669"/>
    <property type="project" value="UniProtKB-SubCell"/>
</dbReference>
<dbReference type="GO" id="GO:0004674">
    <property type="term" value="F:protein serine/threonine kinase activity"/>
    <property type="evidence" value="ECO:0007669"/>
    <property type="project" value="UniProtKB-KW"/>
</dbReference>
<accession>A0AA89B3X6</accession>
<feature type="binding site" evidence="12">
    <location>
        <position position="552"/>
    </location>
    <ligand>
        <name>ATP</name>
        <dbReference type="ChEBI" id="CHEBI:30616"/>
    </ligand>
</feature>
<evidence type="ECO:0000256" key="10">
    <source>
        <dbReference type="ARBA" id="ARBA00023136"/>
    </source>
</evidence>
<evidence type="ECO:0000256" key="1">
    <source>
        <dbReference type="ARBA" id="ARBA00004167"/>
    </source>
</evidence>
<sequence length="852" mass="94907">MMEGLHNWNSRLVSCCILCLFLAIQATYAQGQEGFLSIQCCADLNVTEPYTNISWTTDANWYPDHRNCQDITPSDTEYDKARVFGSHLGSKWCYNLTTSKDQDYLIRGTFLSGSLPGTLFNVLIGVTPVGLVNSSDDTEVEGVFKATNDYTDFCLSKEKGDPYISKLELRPSNPDYLKRETSSILKLIDRVDVGNTGSEIRYPHDPYDRIWKPEPKPDQTDDLRTLSHTNITVSNGSMILPPIQVLQTARTHPERLEFLRNDLDTGYYEYDLYLYFLEHNDSVQAGQRVFDIYVNDEKRQELDILADGSRYSVVVLNFTAHRLLNLTMIKTSNGYQFGPICSAYEILQVHPWVQGTVQAEVDVVMDVRDELLKANQNNKVLRSWSGDPCLPRPWHGLSCNSSSGFSVITQLNMSNNIFTDTIPAFPSSSTLTSVNGLCGSQGSSGSAQGIVIGTIAGGSVLVMVAVGIYFLFFYKKKMAKGKFSAKGLPMAKNAVYSIPSMDEIVLKSISIRAFTLENIETATQQYKTLIGEGGFGSVYRGTLTDGQDVAVKVRSATSTQGTREFDNELNLLSTIQHENLVPLLGYCCENDQQILVYPYMSNGSLQDRLYGEAAKRKTLDWPTRLSIALGAARGLTYLHTFSGRSVIHRDVKSSNILLDHSMCAKVADFGFSKYAPQEGDSGASLEVRGTAGYLDPEYYSTQHLSAKSDVFSFGVVLLELISGREPLNIHRPRNEWSLVEWAKPYIRNSRIDEIVDPGIKGGYHAEAMWRIVEVALVCIEPFSAYRPCMSDIVRELEDALIIENNASEYMKSIDSFGGSNRFSIERPIVIPPTPTPTEPSPIISQPAPPQPR</sequence>
<keyword evidence="8 12" id="KW-0067">ATP-binding</keyword>
<dbReference type="InterPro" id="IPR001245">
    <property type="entry name" value="Ser-Thr/Tyr_kinase_cat_dom"/>
</dbReference>
<dbReference type="PROSITE" id="PS00108">
    <property type="entry name" value="PROTEIN_KINASE_ST"/>
    <property type="match status" value="1"/>
</dbReference>
<keyword evidence="5 14" id="KW-0812">Transmembrane</keyword>
<dbReference type="PROSITE" id="PS50011">
    <property type="entry name" value="PROTEIN_KINASE_DOM"/>
    <property type="match status" value="1"/>
</dbReference>
<comment type="subcellular location">
    <subcellularLocation>
        <location evidence="1">Membrane</location>
        <topology evidence="1">Single-pass membrane protein</topology>
    </subcellularLocation>
</comment>
<dbReference type="FunFam" id="1.10.510.10:FF:000146">
    <property type="entry name" value="LRR receptor-like serine/threonine-protein kinase IOS1"/>
    <property type="match status" value="1"/>
</dbReference>
<evidence type="ECO:0000256" key="3">
    <source>
        <dbReference type="ARBA" id="ARBA00022553"/>
    </source>
</evidence>
<keyword evidence="4" id="KW-0808">Transferase</keyword>
<keyword evidence="18" id="KW-1185">Reference proteome</keyword>
<feature type="signal peptide" evidence="15">
    <location>
        <begin position="1"/>
        <end position="31"/>
    </location>
</feature>
<keyword evidence="6 12" id="KW-0547">Nucleotide-binding</keyword>
<dbReference type="SMART" id="SM00220">
    <property type="entry name" value="S_TKc"/>
    <property type="match status" value="1"/>
</dbReference>
<dbReference type="PROSITE" id="PS00107">
    <property type="entry name" value="PROTEIN_KINASE_ATP"/>
    <property type="match status" value="1"/>
</dbReference>
<dbReference type="PANTHER" id="PTHR45631:SF27">
    <property type="entry name" value="PROTEIN KINASE DOMAIN-CONTAINING PROTEIN"/>
    <property type="match status" value="1"/>
</dbReference>
<dbReference type="Gene3D" id="1.10.510.10">
    <property type="entry name" value="Transferase(Phosphotransferase) domain 1"/>
    <property type="match status" value="1"/>
</dbReference>
<feature type="transmembrane region" description="Helical" evidence="14">
    <location>
        <begin position="450"/>
        <end position="474"/>
    </location>
</feature>
<gene>
    <name evidence="17" type="ORF">RJ639_040751</name>
</gene>
<evidence type="ECO:0000256" key="14">
    <source>
        <dbReference type="SAM" id="Phobius"/>
    </source>
</evidence>
<keyword evidence="2" id="KW-0723">Serine/threonine-protein kinase</keyword>
<dbReference type="InterPro" id="IPR011009">
    <property type="entry name" value="Kinase-like_dom_sf"/>
</dbReference>
<dbReference type="FunFam" id="3.30.200.20:FF:000495">
    <property type="entry name" value="Nodulation receptor kinase"/>
    <property type="match status" value="1"/>
</dbReference>
<evidence type="ECO:0000259" key="16">
    <source>
        <dbReference type="PROSITE" id="PS50011"/>
    </source>
</evidence>
<dbReference type="InterPro" id="IPR000719">
    <property type="entry name" value="Prot_kinase_dom"/>
</dbReference>
<reference evidence="17" key="1">
    <citation type="submission" date="2022-12" db="EMBL/GenBank/DDBJ databases">
        <title>Draft genome assemblies for two species of Escallonia (Escalloniales).</title>
        <authorList>
            <person name="Chanderbali A."/>
            <person name="Dervinis C."/>
            <person name="Anghel I."/>
            <person name="Soltis D."/>
            <person name="Soltis P."/>
            <person name="Zapata F."/>
        </authorList>
    </citation>
    <scope>NUCLEOTIDE SEQUENCE</scope>
    <source>
        <strain evidence="17">UCBG64.0493</strain>
        <tissue evidence="17">Leaf</tissue>
    </source>
</reference>
<evidence type="ECO:0000256" key="9">
    <source>
        <dbReference type="ARBA" id="ARBA00022989"/>
    </source>
</evidence>
<keyword evidence="11" id="KW-0675">Receptor</keyword>
<name>A0AA89B3X6_9ASTE</name>
<keyword evidence="10 14" id="KW-0472">Membrane</keyword>
<evidence type="ECO:0000256" key="11">
    <source>
        <dbReference type="ARBA" id="ARBA00023170"/>
    </source>
</evidence>
<comment type="caution">
    <text evidence="17">The sequence shown here is derived from an EMBL/GenBank/DDBJ whole genome shotgun (WGS) entry which is preliminary data.</text>
</comment>
<dbReference type="CDD" id="cd14066">
    <property type="entry name" value="STKc_IRAK"/>
    <property type="match status" value="1"/>
</dbReference>
<dbReference type="EMBL" id="JAVXUP010000484">
    <property type="protein sequence ID" value="KAK3026850.1"/>
    <property type="molecule type" value="Genomic_DNA"/>
</dbReference>
<evidence type="ECO:0000256" key="2">
    <source>
        <dbReference type="ARBA" id="ARBA00022527"/>
    </source>
</evidence>
<feature type="compositionally biased region" description="Pro residues" evidence="13">
    <location>
        <begin position="829"/>
        <end position="839"/>
    </location>
</feature>
<organism evidence="17 18">
    <name type="scientific">Escallonia herrerae</name>
    <dbReference type="NCBI Taxonomy" id="1293975"/>
    <lineage>
        <taxon>Eukaryota</taxon>
        <taxon>Viridiplantae</taxon>
        <taxon>Streptophyta</taxon>
        <taxon>Embryophyta</taxon>
        <taxon>Tracheophyta</taxon>
        <taxon>Spermatophyta</taxon>
        <taxon>Magnoliopsida</taxon>
        <taxon>eudicotyledons</taxon>
        <taxon>Gunneridae</taxon>
        <taxon>Pentapetalae</taxon>
        <taxon>asterids</taxon>
        <taxon>campanulids</taxon>
        <taxon>Escalloniales</taxon>
        <taxon>Escalloniaceae</taxon>
        <taxon>Escallonia</taxon>
    </lineage>
</organism>
<dbReference type="Gene3D" id="3.30.200.20">
    <property type="entry name" value="Phosphorylase Kinase, domain 1"/>
    <property type="match status" value="1"/>
</dbReference>
<evidence type="ECO:0000256" key="8">
    <source>
        <dbReference type="ARBA" id="ARBA00022840"/>
    </source>
</evidence>
<dbReference type="Proteomes" id="UP001188597">
    <property type="component" value="Unassembled WGS sequence"/>
</dbReference>
<dbReference type="SUPFAM" id="SSF56112">
    <property type="entry name" value="Protein kinase-like (PK-like)"/>
    <property type="match status" value="1"/>
</dbReference>
<dbReference type="PANTHER" id="PTHR45631">
    <property type="entry name" value="OS07G0107800 PROTEIN-RELATED"/>
    <property type="match status" value="1"/>
</dbReference>
<protein>
    <recommendedName>
        <fullName evidence="16">Protein kinase domain-containing protein</fullName>
    </recommendedName>
</protein>
<keyword evidence="15" id="KW-0732">Signal</keyword>
<dbReference type="InterPro" id="IPR017441">
    <property type="entry name" value="Protein_kinase_ATP_BS"/>
</dbReference>
<keyword evidence="9 14" id="KW-1133">Transmembrane helix</keyword>
<keyword evidence="7" id="KW-0418">Kinase</keyword>
<feature type="region of interest" description="Disordered" evidence="13">
    <location>
        <begin position="827"/>
        <end position="852"/>
    </location>
</feature>
<dbReference type="AlphaFoldDB" id="A0AA89B3X6"/>
<dbReference type="Pfam" id="PF07714">
    <property type="entry name" value="PK_Tyr_Ser-Thr"/>
    <property type="match status" value="1"/>
</dbReference>
<evidence type="ECO:0000256" key="7">
    <source>
        <dbReference type="ARBA" id="ARBA00022777"/>
    </source>
</evidence>